<comment type="caution">
    <text evidence="3">The sequence shown here is derived from an EMBL/GenBank/DDBJ whole genome shotgun (WGS) entry which is preliminary data.</text>
</comment>
<proteinExistence type="predicted"/>
<keyword evidence="4" id="KW-1185">Reference proteome</keyword>
<feature type="compositionally biased region" description="Gly residues" evidence="1">
    <location>
        <begin position="145"/>
        <end position="155"/>
    </location>
</feature>
<feature type="compositionally biased region" description="Low complexity" evidence="1">
    <location>
        <begin position="374"/>
        <end position="390"/>
    </location>
</feature>
<accession>A0ABQ5RZL2</accession>
<evidence type="ECO:0000256" key="1">
    <source>
        <dbReference type="SAM" id="MobiDB-lite"/>
    </source>
</evidence>
<feature type="chain" id="PRO_5046220700" evidence="2">
    <location>
        <begin position="27"/>
        <end position="444"/>
    </location>
</feature>
<protein>
    <submittedName>
        <fullName evidence="3">Uncharacterized protein</fullName>
    </submittedName>
</protein>
<evidence type="ECO:0000313" key="3">
    <source>
        <dbReference type="EMBL" id="GLI62653.1"/>
    </source>
</evidence>
<reference evidence="3 4" key="1">
    <citation type="journal article" date="2023" name="IScience">
        <title>Expanded male sex-determining region conserved during the evolution of homothallism in the green alga Volvox.</title>
        <authorList>
            <person name="Yamamoto K."/>
            <person name="Matsuzaki R."/>
            <person name="Mahakham W."/>
            <person name="Heman W."/>
            <person name="Sekimoto H."/>
            <person name="Kawachi M."/>
            <person name="Minakuchi Y."/>
            <person name="Toyoda A."/>
            <person name="Nozaki H."/>
        </authorList>
    </citation>
    <scope>NUCLEOTIDE SEQUENCE [LARGE SCALE GENOMIC DNA]</scope>
    <source>
        <strain evidence="3 4">NIES-4468</strain>
    </source>
</reference>
<feature type="compositionally biased region" description="Polar residues" evidence="1">
    <location>
        <begin position="81"/>
        <end position="99"/>
    </location>
</feature>
<feature type="region of interest" description="Disordered" evidence="1">
    <location>
        <begin position="193"/>
        <end position="215"/>
    </location>
</feature>
<feature type="region of interest" description="Disordered" evidence="1">
    <location>
        <begin position="249"/>
        <end position="285"/>
    </location>
</feature>
<sequence>MRFAIAPPRHQVQAALLTCLILAVSSWTSQQKASRGVRELLPVKIDAGGDGLPVRWPLDSSQNMPSKYAILSASSPVEQLGRTAQSATAGSVGPQTDVTQPAGASEIQVSESYTGTADGISQGEALQEGGKGAPGRDGSDVGDISQGGNGGGEGGDGGDGESEGGGGGGSDEYEDVRWLEEVMRPAWAEALTTESPLKQHQQSGDGGAPAAMRPPAAVIPDGLAAGVSPPDGGAAAAAGLDAARDGWPLPTSALGGLPLGTTSPSGGAEPGAASDTPGVANGTSVEPEPLHYPVWWMAPFWSGSGYSSEAINYVLSLTRANLIWFGVSDSPRRPLDFPEWGCIQGAGSGVDGCPRQGGASVPGGQRGNHSAPRTAASTATASTSTTTTTADELVGGGGRTVAPGASGLTAVPSDPAPGRSGVSLASHELAGSGAQPGLRRSVPP</sequence>
<dbReference type="Proteomes" id="UP001165090">
    <property type="component" value="Unassembled WGS sequence"/>
</dbReference>
<feature type="signal peptide" evidence="2">
    <location>
        <begin position="1"/>
        <end position="26"/>
    </location>
</feature>
<evidence type="ECO:0000256" key="2">
    <source>
        <dbReference type="SAM" id="SignalP"/>
    </source>
</evidence>
<feature type="region of interest" description="Disordered" evidence="1">
    <location>
        <begin position="353"/>
        <end position="444"/>
    </location>
</feature>
<feature type="compositionally biased region" description="Polar residues" evidence="1">
    <location>
        <begin position="193"/>
        <end position="203"/>
    </location>
</feature>
<feature type="region of interest" description="Disordered" evidence="1">
    <location>
        <begin position="122"/>
        <end position="172"/>
    </location>
</feature>
<organism evidence="3 4">
    <name type="scientific">Volvox africanus</name>
    <dbReference type="NCBI Taxonomy" id="51714"/>
    <lineage>
        <taxon>Eukaryota</taxon>
        <taxon>Viridiplantae</taxon>
        <taxon>Chlorophyta</taxon>
        <taxon>core chlorophytes</taxon>
        <taxon>Chlorophyceae</taxon>
        <taxon>CS clade</taxon>
        <taxon>Chlamydomonadales</taxon>
        <taxon>Volvocaceae</taxon>
        <taxon>Volvox</taxon>
    </lineage>
</organism>
<dbReference type="EMBL" id="BSDZ01000013">
    <property type="protein sequence ID" value="GLI62653.1"/>
    <property type="molecule type" value="Genomic_DNA"/>
</dbReference>
<evidence type="ECO:0000313" key="4">
    <source>
        <dbReference type="Proteomes" id="UP001165090"/>
    </source>
</evidence>
<gene>
    <name evidence="3" type="ORF">VaNZ11_005325</name>
</gene>
<keyword evidence="2" id="KW-0732">Signal</keyword>
<name>A0ABQ5RZL2_9CHLO</name>
<feature type="region of interest" description="Disordered" evidence="1">
    <location>
        <begin position="81"/>
        <end position="103"/>
    </location>
</feature>